<proteinExistence type="predicted"/>
<accession>A0A1I7UEC2</accession>
<dbReference type="AlphaFoldDB" id="A0A1I7UEC2"/>
<organism evidence="2 3">
    <name type="scientific">Caenorhabditis tropicalis</name>
    <dbReference type="NCBI Taxonomy" id="1561998"/>
    <lineage>
        <taxon>Eukaryota</taxon>
        <taxon>Metazoa</taxon>
        <taxon>Ecdysozoa</taxon>
        <taxon>Nematoda</taxon>
        <taxon>Chromadorea</taxon>
        <taxon>Rhabditida</taxon>
        <taxon>Rhabditina</taxon>
        <taxon>Rhabditomorpha</taxon>
        <taxon>Rhabditoidea</taxon>
        <taxon>Rhabditidae</taxon>
        <taxon>Peloderinae</taxon>
        <taxon>Caenorhabditis</taxon>
    </lineage>
</organism>
<evidence type="ECO:0000313" key="3">
    <source>
        <dbReference type="WBParaSite" id="Csp11.Scaffold629.g8466.t3"/>
    </source>
</evidence>
<keyword evidence="1" id="KW-0812">Transmembrane</keyword>
<evidence type="ECO:0000256" key="1">
    <source>
        <dbReference type="SAM" id="Phobius"/>
    </source>
</evidence>
<evidence type="ECO:0000313" key="2">
    <source>
        <dbReference type="Proteomes" id="UP000095282"/>
    </source>
</evidence>
<protein>
    <submittedName>
        <fullName evidence="3">Ovule protein</fullName>
    </submittedName>
</protein>
<dbReference type="WBParaSite" id="Csp11.Scaffold629.g8466.t3">
    <property type="protein sequence ID" value="Csp11.Scaffold629.g8466.t3"/>
    <property type="gene ID" value="Csp11.Scaffold629.g8466"/>
</dbReference>
<feature type="transmembrane region" description="Helical" evidence="1">
    <location>
        <begin position="39"/>
        <end position="57"/>
    </location>
</feature>
<sequence length="72" mass="8410">MIAYLITTSKKRKSEEDHVLLMEEKVENKRWLTTNYKNGMTLLMIIMPFIPIEIPFLHGTSENRIKQSSSSP</sequence>
<dbReference type="Proteomes" id="UP000095282">
    <property type="component" value="Unplaced"/>
</dbReference>
<keyword evidence="1" id="KW-1133">Transmembrane helix</keyword>
<keyword evidence="2" id="KW-1185">Reference proteome</keyword>
<reference evidence="3" key="1">
    <citation type="submission" date="2016-11" db="UniProtKB">
        <authorList>
            <consortium name="WormBaseParasite"/>
        </authorList>
    </citation>
    <scope>IDENTIFICATION</scope>
</reference>
<name>A0A1I7UEC2_9PELO</name>
<keyword evidence="1" id="KW-0472">Membrane</keyword>